<keyword evidence="3" id="KW-1003">Cell membrane</keyword>
<feature type="domain" description="Bacterial sugar transferase" evidence="9">
    <location>
        <begin position="29"/>
        <end position="220"/>
    </location>
</feature>
<organism evidence="10 11">
    <name type="scientific">Lacticaseibacillus rhamnosus</name>
    <name type="common">Lactobacillus rhamnosus</name>
    <dbReference type="NCBI Taxonomy" id="47715"/>
    <lineage>
        <taxon>Bacteria</taxon>
        <taxon>Bacillati</taxon>
        <taxon>Bacillota</taxon>
        <taxon>Bacilli</taxon>
        <taxon>Lactobacillales</taxon>
        <taxon>Lactobacillaceae</taxon>
        <taxon>Lacticaseibacillus</taxon>
    </lineage>
</organism>
<dbReference type="PANTHER" id="PTHR30576">
    <property type="entry name" value="COLANIC BIOSYNTHESIS UDP-GLUCOSE LIPID CARRIER TRANSFERASE"/>
    <property type="match status" value="1"/>
</dbReference>
<comment type="subcellular location">
    <subcellularLocation>
        <location evidence="1">Cell membrane</location>
    </subcellularLocation>
</comment>
<dbReference type="PANTHER" id="PTHR30576:SF4">
    <property type="entry name" value="UNDECAPRENYL-PHOSPHATE GALACTOSE PHOSPHOTRANSFERASE"/>
    <property type="match status" value="1"/>
</dbReference>
<evidence type="ECO:0000313" key="10">
    <source>
        <dbReference type="EMBL" id="NZA05384.1"/>
    </source>
</evidence>
<evidence type="ECO:0000256" key="2">
    <source>
        <dbReference type="ARBA" id="ARBA00006464"/>
    </source>
</evidence>
<keyword evidence="5 8" id="KW-0812">Transmembrane</keyword>
<evidence type="ECO:0000259" key="9">
    <source>
        <dbReference type="Pfam" id="PF02397"/>
    </source>
</evidence>
<comment type="caution">
    <text evidence="10">The sequence shown here is derived from an EMBL/GenBank/DDBJ whole genome shotgun (WGS) entry which is preliminary data.</text>
</comment>
<accession>A0A853J4Z2</accession>
<evidence type="ECO:0000256" key="8">
    <source>
        <dbReference type="SAM" id="Phobius"/>
    </source>
</evidence>
<keyword evidence="4 10" id="KW-0808">Transferase</keyword>
<reference evidence="10 11" key="1">
    <citation type="submission" date="2020-07" db="EMBL/GenBank/DDBJ databases">
        <title>Organ Donor 1.</title>
        <authorList>
            <person name="Marsh A.J."/>
            <person name="Azcarate-Peril M.A."/>
        </authorList>
    </citation>
    <scope>NUCLEOTIDE SEQUENCE [LARGE SCALE GENOMIC DNA]</scope>
    <source>
        <strain evidence="10 11">AMC0712</strain>
    </source>
</reference>
<proteinExistence type="inferred from homology"/>
<comment type="similarity">
    <text evidence="2">Belongs to the bacterial sugar transferase family.</text>
</comment>
<evidence type="ECO:0000256" key="6">
    <source>
        <dbReference type="ARBA" id="ARBA00022989"/>
    </source>
</evidence>
<feature type="transmembrane region" description="Helical" evidence="8">
    <location>
        <begin position="31"/>
        <end position="57"/>
    </location>
</feature>
<evidence type="ECO:0000313" key="11">
    <source>
        <dbReference type="Proteomes" id="UP000552935"/>
    </source>
</evidence>
<sequence length="226" mass="25929">MEKQFGSDNGQVEIIADHSQVTLRYLVEKRLFDIFCGVFGMALVLVCALFLIPFCFWGKNKGPLFFKQIRVGQNGKKFVIYKFRSMVVNAEELLRQNPKLYERYIENNYKLPAGEDPRVTKLGSFIRKTSLDELPQFINILKGDMSMIGPRPVVESELVEYGNQVNQFLTAKPGAMGLWQASGRSAIGYPERASLEIYYVKHRTFSFDMSILFRNIISIIKRDGAF</sequence>
<keyword evidence="7 8" id="KW-0472">Membrane</keyword>
<evidence type="ECO:0000256" key="3">
    <source>
        <dbReference type="ARBA" id="ARBA00022475"/>
    </source>
</evidence>
<evidence type="ECO:0000256" key="1">
    <source>
        <dbReference type="ARBA" id="ARBA00004236"/>
    </source>
</evidence>
<gene>
    <name evidence="10" type="ORF">H0N82_09835</name>
</gene>
<dbReference type="Proteomes" id="UP000552935">
    <property type="component" value="Unassembled WGS sequence"/>
</dbReference>
<dbReference type="EMBL" id="JACCKI010000007">
    <property type="protein sequence ID" value="NZA05384.1"/>
    <property type="molecule type" value="Genomic_DNA"/>
</dbReference>
<dbReference type="RefSeq" id="WP_005692800.1">
    <property type="nucleotide sequence ID" value="NZ_CM122993.1"/>
</dbReference>
<dbReference type="Pfam" id="PF02397">
    <property type="entry name" value="Bac_transf"/>
    <property type="match status" value="1"/>
</dbReference>
<keyword evidence="6 8" id="KW-1133">Transmembrane helix</keyword>
<dbReference type="GO" id="GO:0005886">
    <property type="term" value="C:plasma membrane"/>
    <property type="evidence" value="ECO:0007669"/>
    <property type="project" value="UniProtKB-SubCell"/>
</dbReference>
<dbReference type="GO" id="GO:0016780">
    <property type="term" value="F:phosphotransferase activity, for other substituted phosphate groups"/>
    <property type="evidence" value="ECO:0007669"/>
    <property type="project" value="TreeGrafter"/>
</dbReference>
<evidence type="ECO:0000256" key="4">
    <source>
        <dbReference type="ARBA" id="ARBA00022679"/>
    </source>
</evidence>
<evidence type="ECO:0000256" key="7">
    <source>
        <dbReference type="ARBA" id="ARBA00023136"/>
    </source>
</evidence>
<protein>
    <submittedName>
        <fullName evidence="10">Sugar transferase</fullName>
    </submittedName>
</protein>
<dbReference type="AlphaFoldDB" id="A0A853J4Z2"/>
<dbReference type="InterPro" id="IPR003362">
    <property type="entry name" value="Bact_transf"/>
</dbReference>
<name>A0A853J4Z2_LACRH</name>
<evidence type="ECO:0000256" key="5">
    <source>
        <dbReference type="ARBA" id="ARBA00022692"/>
    </source>
</evidence>